<dbReference type="AlphaFoldDB" id="A0AAE3TDL3"/>
<evidence type="ECO:0000259" key="2">
    <source>
        <dbReference type="PROSITE" id="PS51898"/>
    </source>
</evidence>
<sequence>MWDCVYLKEEYLVIRRAFSGEYYLKELPKEGKPKVIPLVGWIKEIVLRQAKNRVSVWVFPYKAGRKWIAYPYKRLLTIFKEACRKAAIDDISLYQAARHSFAMSRLQAGFSYEEVGAAMGHSSPQTTRRYARLRAEQVKQVFEGSKIIPFPSERLIKPDSKNQE</sequence>
<dbReference type="InterPro" id="IPR013762">
    <property type="entry name" value="Integrase-like_cat_sf"/>
</dbReference>
<dbReference type="InterPro" id="IPR011010">
    <property type="entry name" value="DNA_brk_join_enz"/>
</dbReference>
<dbReference type="EMBL" id="JAPHEG010000001">
    <property type="protein sequence ID" value="MDF2953064.1"/>
    <property type="molecule type" value="Genomic_DNA"/>
</dbReference>
<dbReference type="GO" id="GO:0006310">
    <property type="term" value="P:DNA recombination"/>
    <property type="evidence" value="ECO:0007669"/>
    <property type="project" value="UniProtKB-KW"/>
</dbReference>
<dbReference type="Gene3D" id="1.10.443.10">
    <property type="entry name" value="Intergrase catalytic core"/>
    <property type="match status" value="1"/>
</dbReference>
<dbReference type="GO" id="GO:0003677">
    <property type="term" value="F:DNA binding"/>
    <property type="evidence" value="ECO:0007669"/>
    <property type="project" value="InterPro"/>
</dbReference>
<accession>A0AAE3TDL3</accession>
<gene>
    <name evidence="3" type="ORF">OD816_000309</name>
</gene>
<comment type="caution">
    <text evidence="3">The sequence shown here is derived from an EMBL/GenBank/DDBJ whole genome shotgun (WGS) entry which is preliminary data.</text>
</comment>
<dbReference type="SUPFAM" id="SSF56349">
    <property type="entry name" value="DNA breaking-rejoining enzymes"/>
    <property type="match status" value="1"/>
</dbReference>
<evidence type="ECO:0000313" key="4">
    <source>
        <dbReference type="Proteomes" id="UP001144110"/>
    </source>
</evidence>
<dbReference type="Proteomes" id="UP001144110">
    <property type="component" value="Unassembled WGS sequence"/>
</dbReference>
<feature type="domain" description="Tyr recombinase" evidence="2">
    <location>
        <begin position="1"/>
        <end position="143"/>
    </location>
</feature>
<name>A0AAE3TDL3_9BACT</name>
<dbReference type="InterPro" id="IPR002104">
    <property type="entry name" value="Integrase_catalytic"/>
</dbReference>
<evidence type="ECO:0000313" key="3">
    <source>
        <dbReference type="EMBL" id="MDF2953064.1"/>
    </source>
</evidence>
<keyword evidence="1" id="KW-0233">DNA recombination</keyword>
<dbReference type="PROSITE" id="PS51898">
    <property type="entry name" value="TYR_RECOMBINASE"/>
    <property type="match status" value="1"/>
</dbReference>
<organism evidence="3 4">
    <name type="scientific">Candidatus Thermodesulfobacterium syntrophicum</name>
    <dbReference type="NCBI Taxonomy" id="3060442"/>
    <lineage>
        <taxon>Bacteria</taxon>
        <taxon>Pseudomonadati</taxon>
        <taxon>Thermodesulfobacteriota</taxon>
        <taxon>Thermodesulfobacteria</taxon>
        <taxon>Thermodesulfobacteriales</taxon>
        <taxon>Thermodesulfobacteriaceae</taxon>
        <taxon>Thermodesulfobacterium</taxon>
    </lineage>
</organism>
<protein>
    <recommendedName>
        <fullName evidence="2">Tyr recombinase domain-containing protein</fullName>
    </recommendedName>
</protein>
<reference evidence="3" key="1">
    <citation type="submission" date="2022-11" db="EMBL/GenBank/DDBJ databases">
        <title>Candidatus Alkanophaga archaea from heated hydrothermal vent sediment oxidize petroleum alkanes.</title>
        <authorList>
            <person name="Zehnle H."/>
            <person name="Laso-Perez R."/>
            <person name="Lipp J."/>
            <person name="Teske A."/>
            <person name="Wegener G."/>
        </authorList>
    </citation>
    <scope>NUCLEOTIDE SEQUENCE</scope>
    <source>
        <strain evidence="3">MCA70</strain>
    </source>
</reference>
<dbReference type="Pfam" id="PF00589">
    <property type="entry name" value="Phage_integrase"/>
    <property type="match status" value="1"/>
</dbReference>
<dbReference type="GO" id="GO:0015074">
    <property type="term" value="P:DNA integration"/>
    <property type="evidence" value="ECO:0007669"/>
    <property type="project" value="InterPro"/>
</dbReference>
<evidence type="ECO:0000256" key="1">
    <source>
        <dbReference type="ARBA" id="ARBA00023172"/>
    </source>
</evidence>
<proteinExistence type="predicted"/>